<dbReference type="InterPro" id="IPR000515">
    <property type="entry name" value="MetI-like"/>
</dbReference>
<keyword evidence="4" id="KW-1003">Cell membrane</keyword>
<keyword evidence="12" id="KW-1185">Reference proteome</keyword>
<keyword evidence="7 9" id="KW-1133">Transmembrane helix</keyword>
<dbReference type="Pfam" id="PF00528">
    <property type="entry name" value="BPD_transp_1"/>
    <property type="match status" value="1"/>
</dbReference>
<evidence type="ECO:0000313" key="11">
    <source>
        <dbReference type="EMBL" id="BCS96630.1"/>
    </source>
</evidence>
<comment type="similarity">
    <text evidence="2">Belongs to the binding-protein-dependent transport system permease family. HisMQ subfamily.</text>
</comment>
<dbReference type="PANTHER" id="PTHR30614">
    <property type="entry name" value="MEMBRANE COMPONENT OF AMINO ACID ABC TRANSPORTER"/>
    <property type="match status" value="1"/>
</dbReference>
<feature type="transmembrane region" description="Helical" evidence="9">
    <location>
        <begin position="46"/>
        <end position="66"/>
    </location>
</feature>
<reference evidence="11 12" key="1">
    <citation type="submission" date="2021-02" db="EMBL/GenBank/DDBJ databases">
        <title>Complete genome of Desulfoluna sp. strain ASN36.</title>
        <authorList>
            <person name="Takahashi A."/>
            <person name="Kojima H."/>
            <person name="Fukui M."/>
        </authorList>
    </citation>
    <scope>NUCLEOTIDE SEQUENCE [LARGE SCALE GENOMIC DNA]</scope>
    <source>
        <strain evidence="11 12">ASN36</strain>
    </source>
</reference>
<evidence type="ECO:0000256" key="1">
    <source>
        <dbReference type="ARBA" id="ARBA00004429"/>
    </source>
</evidence>
<gene>
    <name evidence="11" type="ORF">DSLASN_22620</name>
</gene>
<evidence type="ECO:0000256" key="4">
    <source>
        <dbReference type="ARBA" id="ARBA00022475"/>
    </source>
</evidence>
<dbReference type="Proteomes" id="UP001320148">
    <property type="component" value="Chromosome"/>
</dbReference>
<evidence type="ECO:0000256" key="6">
    <source>
        <dbReference type="ARBA" id="ARBA00022970"/>
    </source>
</evidence>
<dbReference type="PROSITE" id="PS50928">
    <property type="entry name" value="ABC_TM1"/>
    <property type="match status" value="1"/>
</dbReference>
<dbReference type="CDD" id="cd06261">
    <property type="entry name" value="TM_PBP2"/>
    <property type="match status" value="1"/>
</dbReference>
<feature type="transmembrane region" description="Helical" evidence="9">
    <location>
        <begin position="250"/>
        <end position="270"/>
    </location>
</feature>
<evidence type="ECO:0000259" key="10">
    <source>
        <dbReference type="PROSITE" id="PS50928"/>
    </source>
</evidence>
<organism evidence="11 12">
    <name type="scientific">Desulfoluna limicola</name>
    <dbReference type="NCBI Taxonomy" id="2810562"/>
    <lineage>
        <taxon>Bacteria</taxon>
        <taxon>Pseudomonadati</taxon>
        <taxon>Thermodesulfobacteriota</taxon>
        <taxon>Desulfobacteria</taxon>
        <taxon>Desulfobacterales</taxon>
        <taxon>Desulfolunaceae</taxon>
        <taxon>Desulfoluna</taxon>
    </lineage>
</organism>
<dbReference type="Gene3D" id="1.10.3720.10">
    <property type="entry name" value="MetI-like"/>
    <property type="match status" value="2"/>
</dbReference>
<proteinExistence type="inferred from homology"/>
<feature type="transmembrane region" description="Helical" evidence="9">
    <location>
        <begin position="127"/>
        <end position="145"/>
    </location>
</feature>
<feature type="transmembrane region" description="Helical" evidence="9">
    <location>
        <begin position="175"/>
        <end position="193"/>
    </location>
</feature>
<accession>A0ABM7PGD1</accession>
<evidence type="ECO:0000256" key="9">
    <source>
        <dbReference type="RuleBase" id="RU363032"/>
    </source>
</evidence>
<comment type="subcellular location">
    <subcellularLocation>
        <location evidence="1">Cell inner membrane</location>
        <topology evidence="1">Multi-pass membrane protein</topology>
    </subcellularLocation>
    <subcellularLocation>
        <location evidence="9">Cell membrane</location>
        <topology evidence="9">Multi-pass membrane protein</topology>
    </subcellularLocation>
</comment>
<evidence type="ECO:0000256" key="5">
    <source>
        <dbReference type="ARBA" id="ARBA00022692"/>
    </source>
</evidence>
<feature type="domain" description="ABC transmembrane type-1" evidence="10">
    <location>
        <begin position="82"/>
        <end position="374"/>
    </location>
</feature>
<dbReference type="InterPro" id="IPR010065">
    <property type="entry name" value="AA_ABC_transptr_permease_3TM"/>
</dbReference>
<keyword evidence="5 9" id="KW-0812">Transmembrane</keyword>
<keyword evidence="8 9" id="KW-0472">Membrane</keyword>
<dbReference type="InterPro" id="IPR035906">
    <property type="entry name" value="MetI-like_sf"/>
</dbReference>
<dbReference type="InterPro" id="IPR043429">
    <property type="entry name" value="ArtM/GltK/GlnP/TcyL/YhdX-like"/>
</dbReference>
<evidence type="ECO:0000256" key="8">
    <source>
        <dbReference type="ARBA" id="ARBA00023136"/>
    </source>
</evidence>
<name>A0ABM7PGD1_9BACT</name>
<protein>
    <submittedName>
        <fullName evidence="11">Amino acid ABC transporter permease</fullName>
    </submittedName>
</protein>
<feature type="transmembrane region" description="Helical" evidence="9">
    <location>
        <begin position="356"/>
        <end position="377"/>
    </location>
</feature>
<dbReference type="PANTHER" id="PTHR30614:SF37">
    <property type="entry name" value="AMINO-ACID ABC TRANSPORTER PERMEASE PROTEIN YHDX-RELATED"/>
    <property type="match status" value="1"/>
</dbReference>
<evidence type="ECO:0000256" key="7">
    <source>
        <dbReference type="ARBA" id="ARBA00022989"/>
    </source>
</evidence>
<dbReference type="SUPFAM" id="SSF161098">
    <property type="entry name" value="MetI-like"/>
    <property type="match status" value="2"/>
</dbReference>
<feature type="transmembrane region" description="Helical" evidence="9">
    <location>
        <begin position="213"/>
        <end position="235"/>
    </location>
</feature>
<evidence type="ECO:0000256" key="2">
    <source>
        <dbReference type="ARBA" id="ARBA00010072"/>
    </source>
</evidence>
<keyword evidence="6" id="KW-0029">Amino-acid transport</keyword>
<dbReference type="NCBIfam" id="TIGR01726">
    <property type="entry name" value="HEQRo_perm_3TM"/>
    <property type="match status" value="1"/>
</dbReference>
<evidence type="ECO:0000313" key="12">
    <source>
        <dbReference type="Proteomes" id="UP001320148"/>
    </source>
</evidence>
<feature type="transmembrane region" description="Helical" evidence="9">
    <location>
        <begin position="16"/>
        <end position="34"/>
    </location>
</feature>
<evidence type="ECO:0000256" key="3">
    <source>
        <dbReference type="ARBA" id="ARBA00022448"/>
    </source>
</evidence>
<sequence>MKHTLLSFAKEQGRTLFMQLLVMGGILWFCHLLFVNTQANLEARNIASGFGFLAYEAGMPISDALLSYTPADSYGYAFFIGVTNTLYVSMISIVLATLVGVMVGIARVSSNWLVARLAEIYVEVFRNIPLLLILFFTYGVVLAALPSPRQSLHWGAGFFLNNRGIYFPKLMPENGFLMIPVALLVGIIAAVIIHRKATKRRKETGRSLPSVRIGLALTFGLPLLTALLLGMPIAWEIPVLKGFNFKGGGVIRPEFCALLIGLVLYTAAFIGENVRSGIQSVAKGQLDAAHALGLPGGLIMRRVVLPQALRVTIPATTNDYASLVKNSSLAVAIGYPDMVSVGGTIIGQNDQAIEIIVMWMAVYLFINLVISLVMNWLNARVQLIGR</sequence>
<feature type="transmembrane region" description="Helical" evidence="9">
    <location>
        <begin position="86"/>
        <end position="106"/>
    </location>
</feature>
<keyword evidence="3 9" id="KW-0813">Transport</keyword>
<dbReference type="RefSeq" id="WP_236892928.1">
    <property type="nucleotide sequence ID" value="NZ_AP024488.1"/>
</dbReference>
<dbReference type="EMBL" id="AP024488">
    <property type="protein sequence ID" value="BCS96630.1"/>
    <property type="molecule type" value="Genomic_DNA"/>
</dbReference>